<evidence type="ECO:0000313" key="2">
    <source>
        <dbReference type="Proteomes" id="UP001589683"/>
    </source>
</evidence>
<comment type="caution">
    <text evidence="1">The sequence shown here is derived from an EMBL/GenBank/DDBJ whole genome shotgun (WGS) entry which is preliminary data.</text>
</comment>
<dbReference type="SUPFAM" id="SSF53187">
    <property type="entry name" value="Zn-dependent exopeptidases"/>
    <property type="match status" value="1"/>
</dbReference>
<sequence length="264" mass="28192">MVGTNTKQSSTVVEVLNPDGVGPVVLVCEHASAHIPEAYNNLGLSPATRDSHAVWDPGARALAARLSKALNAPLIAGRVSRLVYDCNRPPESPGAMPEKSELIEVPGNQGLNDEDKAARVEQVYVPFCNAVGEVLEARESNAIPTVLVTIHSFTPLYFGKPRNVEIGILHDTDSRVADAMLAQSELIAPRVVERNSPYGPADGVTHSLKIHGIEHGLMNVMIEVRNDLLETEAAQDAIADELLGLLASSLKELGLVIMGTSHHA</sequence>
<protein>
    <submittedName>
        <fullName evidence="1">N-formylglutamate amidohydrolase</fullName>
    </submittedName>
</protein>
<dbReference type="Proteomes" id="UP001589683">
    <property type="component" value="Unassembled WGS sequence"/>
</dbReference>
<dbReference type="EMBL" id="JBHMEA010000007">
    <property type="protein sequence ID" value="MFB9230853.1"/>
    <property type="molecule type" value="Genomic_DNA"/>
</dbReference>
<keyword evidence="2" id="KW-1185">Reference proteome</keyword>
<dbReference type="RefSeq" id="WP_213887752.1">
    <property type="nucleotide sequence ID" value="NZ_JAGFNU010000001.1"/>
</dbReference>
<dbReference type="Pfam" id="PF05013">
    <property type="entry name" value="FGase"/>
    <property type="match status" value="1"/>
</dbReference>
<dbReference type="InterPro" id="IPR011227">
    <property type="entry name" value="UCP029730"/>
</dbReference>
<evidence type="ECO:0000313" key="1">
    <source>
        <dbReference type="EMBL" id="MFB9230853.1"/>
    </source>
</evidence>
<reference evidence="1 2" key="1">
    <citation type="submission" date="2024-09" db="EMBL/GenBank/DDBJ databases">
        <authorList>
            <person name="Sun Q."/>
            <person name="Mori K."/>
        </authorList>
    </citation>
    <scope>NUCLEOTIDE SEQUENCE [LARGE SCALE GENOMIC DNA]</scope>
    <source>
        <strain evidence="1 2">CECT 8726</strain>
    </source>
</reference>
<name>A0ABV5JDQ9_9RHOB</name>
<organism evidence="1 2">
    <name type="scientific">Pseudohalocynthiibacter aestuariivivens</name>
    <dbReference type="NCBI Taxonomy" id="1591409"/>
    <lineage>
        <taxon>Bacteria</taxon>
        <taxon>Pseudomonadati</taxon>
        <taxon>Pseudomonadota</taxon>
        <taxon>Alphaproteobacteria</taxon>
        <taxon>Rhodobacterales</taxon>
        <taxon>Paracoccaceae</taxon>
        <taxon>Pseudohalocynthiibacter</taxon>
    </lineage>
</organism>
<dbReference type="Gene3D" id="3.40.630.40">
    <property type="entry name" value="Zn-dependent exopeptidases"/>
    <property type="match status" value="1"/>
</dbReference>
<dbReference type="InterPro" id="IPR007709">
    <property type="entry name" value="N-FG_amidohydro"/>
</dbReference>
<accession>A0ABV5JDQ9</accession>
<dbReference type="PIRSF" id="PIRSF029730">
    <property type="entry name" value="UCP029730"/>
    <property type="match status" value="1"/>
</dbReference>
<proteinExistence type="predicted"/>
<gene>
    <name evidence="1" type="ORF">ACFFUT_03495</name>
</gene>